<dbReference type="Proteomes" id="UP000030645">
    <property type="component" value="Unassembled WGS sequence"/>
</dbReference>
<protein>
    <submittedName>
        <fullName evidence="1">Uncharacterized protein</fullName>
    </submittedName>
</protein>
<organism evidence="1 2">
    <name type="scientific">Morus notabilis</name>
    <dbReference type="NCBI Taxonomy" id="981085"/>
    <lineage>
        <taxon>Eukaryota</taxon>
        <taxon>Viridiplantae</taxon>
        <taxon>Streptophyta</taxon>
        <taxon>Embryophyta</taxon>
        <taxon>Tracheophyta</taxon>
        <taxon>Spermatophyta</taxon>
        <taxon>Magnoliopsida</taxon>
        <taxon>eudicotyledons</taxon>
        <taxon>Gunneridae</taxon>
        <taxon>Pentapetalae</taxon>
        <taxon>rosids</taxon>
        <taxon>fabids</taxon>
        <taxon>Rosales</taxon>
        <taxon>Moraceae</taxon>
        <taxon>Moreae</taxon>
        <taxon>Morus</taxon>
    </lineage>
</organism>
<evidence type="ECO:0000313" key="1">
    <source>
        <dbReference type="EMBL" id="EXB79639.1"/>
    </source>
</evidence>
<proteinExistence type="predicted"/>
<name>W9RZ80_9ROSA</name>
<gene>
    <name evidence="1" type="ORF">L484_011583</name>
</gene>
<sequence>MCKQLSSFRVCRPTNANYSKKEKYNATVCFPYFISNSLITAWRVELSSSPSFLEREEETAERDEFLEIEHQNPSPVPSDPNTTISTIQTLKSPLERERHTRELTEA</sequence>
<evidence type="ECO:0000313" key="2">
    <source>
        <dbReference type="Proteomes" id="UP000030645"/>
    </source>
</evidence>
<keyword evidence="2" id="KW-1185">Reference proteome</keyword>
<reference evidence="2" key="1">
    <citation type="submission" date="2013-01" db="EMBL/GenBank/DDBJ databases">
        <title>Draft Genome Sequence of a Mulberry Tree, Morus notabilis C.K. Schneid.</title>
        <authorList>
            <person name="He N."/>
            <person name="Zhao S."/>
        </authorList>
    </citation>
    <scope>NUCLEOTIDE SEQUENCE</scope>
</reference>
<dbReference type="EMBL" id="KE344789">
    <property type="protein sequence ID" value="EXB79639.1"/>
    <property type="molecule type" value="Genomic_DNA"/>
</dbReference>
<accession>W9RZ80</accession>
<dbReference type="AlphaFoldDB" id="W9RZ80"/>